<sequence>MSHVSEDKVKQLADMLRLAVTEEEATRYTEHLNKMVEYVKCLEEVDTDGVEPMTHAIELKNVMRDDEPKQWITQEQALKNAPDHENGQFRVPAILD</sequence>
<dbReference type="AlphaFoldDB" id="A0A511V0F9"/>
<evidence type="ECO:0000256" key="4">
    <source>
        <dbReference type="ARBA" id="ARBA00047380"/>
    </source>
</evidence>
<comment type="caution">
    <text evidence="7">The sequence shown here is derived from an EMBL/GenBank/DDBJ whole genome shotgun (WGS) entry which is preliminary data.</text>
</comment>
<proteinExistence type="inferred from homology"/>
<dbReference type="Pfam" id="PF02686">
    <property type="entry name" value="GatC"/>
    <property type="match status" value="1"/>
</dbReference>
<dbReference type="PANTHER" id="PTHR15004:SF0">
    <property type="entry name" value="GLUTAMYL-TRNA(GLN) AMIDOTRANSFERASE SUBUNIT C, MITOCHONDRIAL"/>
    <property type="match status" value="1"/>
</dbReference>
<dbReference type="Proteomes" id="UP000321491">
    <property type="component" value="Unassembled WGS sequence"/>
</dbReference>
<dbReference type="OrthoDB" id="9813938at2"/>
<dbReference type="PANTHER" id="PTHR15004">
    <property type="entry name" value="GLUTAMYL-TRNA(GLN) AMIDOTRANSFERASE SUBUNIT C, MITOCHONDRIAL"/>
    <property type="match status" value="1"/>
</dbReference>
<gene>
    <name evidence="6 7" type="primary">gatC</name>
    <name evidence="7" type="ORF">CQU01_25970</name>
</gene>
<dbReference type="RefSeq" id="WP_146938707.1">
    <property type="nucleotide sequence ID" value="NZ_BJXW01000039.1"/>
</dbReference>
<evidence type="ECO:0000313" key="8">
    <source>
        <dbReference type="Proteomes" id="UP000321491"/>
    </source>
</evidence>
<comment type="similarity">
    <text evidence="1 6">Belongs to the GatC family.</text>
</comment>
<evidence type="ECO:0000256" key="6">
    <source>
        <dbReference type="HAMAP-Rule" id="MF_00122"/>
    </source>
</evidence>
<dbReference type="InterPro" id="IPR036113">
    <property type="entry name" value="Asp/Glu-ADT_sf_sub_c"/>
</dbReference>
<evidence type="ECO:0000256" key="2">
    <source>
        <dbReference type="ARBA" id="ARBA00011123"/>
    </source>
</evidence>
<dbReference type="EC" id="6.3.5.-" evidence="6"/>
<reference evidence="7 8" key="1">
    <citation type="submission" date="2019-07" db="EMBL/GenBank/DDBJ databases">
        <title>Whole genome shotgun sequence of Cerasibacillus quisquiliarum NBRC 102429.</title>
        <authorList>
            <person name="Hosoyama A."/>
            <person name="Uohara A."/>
            <person name="Ohji S."/>
            <person name="Ichikawa N."/>
        </authorList>
    </citation>
    <scope>NUCLEOTIDE SEQUENCE [LARGE SCALE GENOMIC DNA]</scope>
    <source>
        <strain evidence="7 8">NBRC 102429</strain>
    </source>
</reference>
<keyword evidence="6" id="KW-0547">Nucleotide-binding</keyword>
<keyword evidence="6" id="KW-0067">ATP-binding</keyword>
<dbReference type="GO" id="GO:0050566">
    <property type="term" value="F:asparaginyl-tRNA synthase (glutamine-hydrolyzing) activity"/>
    <property type="evidence" value="ECO:0007669"/>
    <property type="project" value="RHEA"/>
</dbReference>
<dbReference type="EMBL" id="BJXW01000039">
    <property type="protein sequence ID" value="GEN32359.1"/>
    <property type="molecule type" value="Genomic_DNA"/>
</dbReference>
<evidence type="ECO:0000256" key="5">
    <source>
        <dbReference type="ARBA" id="ARBA00047913"/>
    </source>
</evidence>
<dbReference type="GO" id="GO:0005524">
    <property type="term" value="F:ATP binding"/>
    <property type="evidence" value="ECO:0007669"/>
    <property type="project" value="UniProtKB-KW"/>
</dbReference>
<dbReference type="NCBIfam" id="TIGR00135">
    <property type="entry name" value="gatC"/>
    <property type="match status" value="1"/>
</dbReference>
<dbReference type="GO" id="GO:0006450">
    <property type="term" value="P:regulation of translational fidelity"/>
    <property type="evidence" value="ECO:0007669"/>
    <property type="project" value="InterPro"/>
</dbReference>
<dbReference type="HAMAP" id="MF_00122">
    <property type="entry name" value="GatC"/>
    <property type="match status" value="1"/>
</dbReference>
<name>A0A511V0F9_9BACI</name>
<comment type="catalytic activity">
    <reaction evidence="4 6">
        <text>L-aspartyl-tRNA(Asn) + L-glutamine + ATP + H2O = L-asparaginyl-tRNA(Asn) + L-glutamate + ADP + phosphate + 2 H(+)</text>
        <dbReference type="Rhea" id="RHEA:14513"/>
        <dbReference type="Rhea" id="RHEA-COMP:9674"/>
        <dbReference type="Rhea" id="RHEA-COMP:9677"/>
        <dbReference type="ChEBI" id="CHEBI:15377"/>
        <dbReference type="ChEBI" id="CHEBI:15378"/>
        <dbReference type="ChEBI" id="CHEBI:29985"/>
        <dbReference type="ChEBI" id="CHEBI:30616"/>
        <dbReference type="ChEBI" id="CHEBI:43474"/>
        <dbReference type="ChEBI" id="CHEBI:58359"/>
        <dbReference type="ChEBI" id="CHEBI:78515"/>
        <dbReference type="ChEBI" id="CHEBI:78516"/>
        <dbReference type="ChEBI" id="CHEBI:456216"/>
    </reaction>
</comment>
<comment type="function">
    <text evidence="3 6">Allows the formation of correctly charged Asn-tRNA(Asn) or Gln-tRNA(Gln) through the transamidation of misacylated Asp-tRNA(Asn) or Glu-tRNA(Gln) in organisms which lack either or both of asparaginyl-tRNA or glutaminyl-tRNA synthetases. The reaction takes place in the presence of glutamine and ATP through an activated phospho-Asp-tRNA(Asn) or phospho-Glu-tRNA(Gln).</text>
</comment>
<evidence type="ECO:0000313" key="7">
    <source>
        <dbReference type="EMBL" id="GEN32359.1"/>
    </source>
</evidence>
<keyword evidence="8" id="KW-1185">Reference proteome</keyword>
<dbReference type="GO" id="GO:0016740">
    <property type="term" value="F:transferase activity"/>
    <property type="evidence" value="ECO:0007669"/>
    <property type="project" value="UniProtKB-KW"/>
</dbReference>
<dbReference type="Gene3D" id="1.10.20.60">
    <property type="entry name" value="Glu-tRNAGln amidotransferase C subunit, N-terminal domain"/>
    <property type="match status" value="1"/>
</dbReference>
<evidence type="ECO:0000256" key="3">
    <source>
        <dbReference type="ARBA" id="ARBA00024799"/>
    </source>
</evidence>
<accession>A0A511V0F9</accession>
<dbReference type="InterPro" id="IPR003837">
    <property type="entry name" value="GatC"/>
</dbReference>
<comment type="subunit">
    <text evidence="2 6">Heterotrimer of A, B and C subunits.</text>
</comment>
<protein>
    <recommendedName>
        <fullName evidence="6">Aspartyl/glutamyl-tRNA(Asn/Gln) amidotransferase subunit C</fullName>
        <shortName evidence="6">Asp/Glu-ADT subunit C</shortName>
        <ecNumber evidence="6">6.3.5.-</ecNumber>
    </recommendedName>
</protein>
<dbReference type="SUPFAM" id="SSF141000">
    <property type="entry name" value="Glu-tRNAGln amidotransferase C subunit"/>
    <property type="match status" value="1"/>
</dbReference>
<evidence type="ECO:0000256" key="1">
    <source>
        <dbReference type="ARBA" id="ARBA00010757"/>
    </source>
</evidence>
<comment type="catalytic activity">
    <reaction evidence="5 6">
        <text>L-glutamyl-tRNA(Gln) + L-glutamine + ATP + H2O = L-glutaminyl-tRNA(Gln) + L-glutamate + ADP + phosphate + H(+)</text>
        <dbReference type="Rhea" id="RHEA:17521"/>
        <dbReference type="Rhea" id="RHEA-COMP:9681"/>
        <dbReference type="Rhea" id="RHEA-COMP:9684"/>
        <dbReference type="ChEBI" id="CHEBI:15377"/>
        <dbReference type="ChEBI" id="CHEBI:15378"/>
        <dbReference type="ChEBI" id="CHEBI:29985"/>
        <dbReference type="ChEBI" id="CHEBI:30616"/>
        <dbReference type="ChEBI" id="CHEBI:43474"/>
        <dbReference type="ChEBI" id="CHEBI:58359"/>
        <dbReference type="ChEBI" id="CHEBI:78520"/>
        <dbReference type="ChEBI" id="CHEBI:78521"/>
        <dbReference type="ChEBI" id="CHEBI:456216"/>
    </reaction>
</comment>
<keyword evidence="6" id="KW-0436">Ligase</keyword>
<dbReference type="GO" id="GO:0050567">
    <property type="term" value="F:glutaminyl-tRNA synthase (glutamine-hydrolyzing) activity"/>
    <property type="evidence" value="ECO:0007669"/>
    <property type="project" value="UniProtKB-UniRule"/>
</dbReference>
<dbReference type="GO" id="GO:0070681">
    <property type="term" value="P:glutaminyl-tRNAGln biosynthesis via transamidation"/>
    <property type="evidence" value="ECO:0007669"/>
    <property type="project" value="TreeGrafter"/>
</dbReference>
<keyword evidence="7" id="KW-0808">Transferase</keyword>
<dbReference type="GO" id="GO:0006412">
    <property type="term" value="P:translation"/>
    <property type="evidence" value="ECO:0007669"/>
    <property type="project" value="UniProtKB-UniRule"/>
</dbReference>
<organism evidence="7 8">
    <name type="scientific">Cerasibacillus quisquiliarum</name>
    <dbReference type="NCBI Taxonomy" id="227865"/>
    <lineage>
        <taxon>Bacteria</taxon>
        <taxon>Bacillati</taxon>
        <taxon>Bacillota</taxon>
        <taxon>Bacilli</taxon>
        <taxon>Bacillales</taxon>
        <taxon>Bacillaceae</taxon>
        <taxon>Cerasibacillus</taxon>
    </lineage>
</organism>
<keyword evidence="6" id="KW-0648">Protein biosynthesis</keyword>